<dbReference type="InterPro" id="IPR042204">
    <property type="entry name" value="2Fe-2S-bd_N"/>
</dbReference>
<dbReference type="Proteomes" id="UP000335415">
    <property type="component" value="Unassembled WGS sequence"/>
</dbReference>
<sequence>MAKRIDNTNAVVTFTFDGQTVSAREGDTVAAALVAADRRALRESVVSGAPRGVYCMMGACFDCLVEIEGVANRQSCMVTVQEGMVVRRQRVCSQGKQ</sequence>
<dbReference type="InterPro" id="IPR036010">
    <property type="entry name" value="2Fe-2S_ferredoxin-like_sf"/>
</dbReference>
<gene>
    <name evidence="2" type="ORF">FJU30_08805</name>
</gene>
<dbReference type="EMBL" id="VYKJ01000003">
    <property type="protein sequence ID" value="KAA9001423.1"/>
    <property type="molecule type" value="Genomic_DNA"/>
</dbReference>
<keyword evidence="1" id="KW-0560">Oxidoreductase</keyword>
<dbReference type="AlphaFoldDB" id="A0A5J5G433"/>
<dbReference type="Pfam" id="PF13510">
    <property type="entry name" value="Fer2_4"/>
    <property type="match status" value="1"/>
</dbReference>
<dbReference type="GO" id="GO:0051536">
    <property type="term" value="F:iron-sulfur cluster binding"/>
    <property type="evidence" value="ECO:0007669"/>
    <property type="project" value="InterPro"/>
</dbReference>
<dbReference type="Gene3D" id="3.10.20.440">
    <property type="entry name" value="2Fe-2S iron-sulphur cluster binding domain, sarcosine oxidase, alpha subunit, N-terminal domain"/>
    <property type="match status" value="1"/>
</dbReference>
<name>A0A5J5G433_9GAMM</name>
<evidence type="ECO:0000313" key="3">
    <source>
        <dbReference type="Proteomes" id="UP000335415"/>
    </source>
</evidence>
<organism evidence="2 3">
    <name type="scientific">Affinibrenneria salicis</name>
    <dbReference type="NCBI Taxonomy" id="2590031"/>
    <lineage>
        <taxon>Bacteria</taxon>
        <taxon>Pseudomonadati</taxon>
        <taxon>Pseudomonadota</taxon>
        <taxon>Gammaproteobacteria</taxon>
        <taxon>Enterobacterales</taxon>
        <taxon>Pectobacteriaceae</taxon>
        <taxon>Affinibrenneria</taxon>
    </lineage>
</organism>
<proteinExistence type="predicted"/>
<evidence type="ECO:0000256" key="1">
    <source>
        <dbReference type="ARBA" id="ARBA00023002"/>
    </source>
</evidence>
<comment type="caution">
    <text evidence="2">The sequence shown here is derived from an EMBL/GenBank/DDBJ whole genome shotgun (WGS) entry which is preliminary data.</text>
</comment>
<dbReference type="SUPFAM" id="SSF54292">
    <property type="entry name" value="2Fe-2S ferredoxin-like"/>
    <property type="match status" value="1"/>
</dbReference>
<protein>
    <submittedName>
        <fullName evidence="2">(2Fe-2S)-binding protein</fullName>
    </submittedName>
</protein>
<keyword evidence="3" id="KW-1185">Reference proteome</keyword>
<reference evidence="2 3" key="1">
    <citation type="submission" date="2019-09" db="EMBL/GenBank/DDBJ databases">
        <authorList>
            <person name="Li Y."/>
        </authorList>
    </citation>
    <scope>NUCLEOTIDE SEQUENCE [LARGE SCALE GENOMIC DNA]</scope>
    <source>
        <strain evidence="2 3">L3-3HA</strain>
    </source>
</reference>
<dbReference type="OrthoDB" id="573392at2"/>
<accession>A0A5J5G433</accession>
<dbReference type="GO" id="GO:0016491">
    <property type="term" value="F:oxidoreductase activity"/>
    <property type="evidence" value="ECO:0007669"/>
    <property type="project" value="UniProtKB-KW"/>
</dbReference>
<evidence type="ECO:0000313" key="2">
    <source>
        <dbReference type="EMBL" id="KAA9001423.1"/>
    </source>
</evidence>